<dbReference type="GO" id="GO:0032259">
    <property type="term" value="P:methylation"/>
    <property type="evidence" value="ECO:0007669"/>
    <property type="project" value="UniProtKB-KW"/>
</dbReference>
<dbReference type="GO" id="GO:0005694">
    <property type="term" value="C:chromosome"/>
    <property type="evidence" value="ECO:0007669"/>
    <property type="project" value="UniProtKB-SubCell"/>
</dbReference>
<evidence type="ECO:0000256" key="3">
    <source>
        <dbReference type="ARBA" id="ARBA00022454"/>
    </source>
</evidence>
<dbReference type="PROSITE" id="PS50280">
    <property type="entry name" value="SET"/>
    <property type="match status" value="1"/>
</dbReference>
<evidence type="ECO:0000256" key="7">
    <source>
        <dbReference type="ARBA" id="ARBA00023242"/>
    </source>
</evidence>
<evidence type="ECO:0000313" key="10">
    <source>
        <dbReference type="Proteomes" id="UP000198211"/>
    </source>
</evidence>
<evidence type="ECO:0000256" key="5">
    <source>
        <dbReference type="ARBA" id="ARBA00022679"/>
    </source>
</evidence>
<comment type="subcellular location">
    <subcellularLocation>
        <location evidence="2">Chromosome</location>
    </subcellularLocation>
    <subcellularLocation>
        <location evidence="1">Nucleus</location>
    </subcellularLocation>
</comment>
<name>A0A225UWQ6_9STRA</name>
<evidence type="ECO:0000313" key="9">
    <source>
        <dbReference type="EMBL" id="OWY96649.1"/>
    </source>
</evidence>
<sequence>MEGAAVGNTDGGPEYKGLDATEATTAAKGILTYKKREEKRKRIKPSNNPYGFARTRKQRYFGHKKPVRTSTRVYYVGKMRSMFMSSFLQLPGVCEALAARRQSVLQQSEAPHEPDVIVIDGDDEPLWPVDVDKVEVSRNPEKIRFPDIGATDMCKCAFDCFRYDCVNARAGYYCTTANCRRNGKCSNSLYECKDLELTVTVANGIGVKATAAVYAGAILGNYTGVLTTHDIEAGEEQTCEYTMNLQQAYIDATTCGGMTRMMNHSCNAACRFVELRNRANVVVVVVANRNIKEGEEVTVDYVDPWFDCHCGEPNCRG</sequence>
<keyword evidence="10" id="KW-1185">Reference proteome</keyword>
<protein>
    <recommendedName>
        <fullName evidence="8">SET domain-containing protein</fullName>
    </recommendedName>
</protein>
<keyword evidence="4" id="KW-0489">Methyltransferase</keyword>
<dbReference type="InterPro" id="IPR050777">
    <property type="entry name" value="SET2_Histone-Lys_MeTrsfase"/>
</dbReference>
<proteinExistence type="predicted"/>
<dbReference type="InterPro" id="IPR046341">
    <property type="entry name" value="SET_dom_sf"/>
</dbReference>
<dbReference type="PANTHER" id="PTHR22884">
    <property type="entry name" value="SET DOMAIN PROTEINS"/>
    <property type="match status" value="1"/>
</dbReference>
<reference evidence="10" key="1">
    <citation type="submission" date="2017-03" db="EMBL/GenBank/DDBJ databases">
        <title>Phytopthora megakarya and P. palmivora, two closely related causual agents of cacao black pod achieved similar genome size and gene model numbers by different mechanisms.</title>
        <authorList>
            <person name="Ali S."/>
            <person name="Shao J."/>
            <person name="Larry D.J."/>
            <person name="Kronmiller B."/>
            <person name="Shen D."/>
            <person name="Strem M.D."/>
            <person name="Melnick R.L."/>
            <person name="Guiltinan M.J."/>
            <person name="Tyler B.M."/>
            <person name="Meinhardt L.W."/>
            <person name="Bailey B.A."/>
        </authorList>
    </citation>
    <scope>NUCLEOTIDE SEQUENCE [LARGE SCALE GENOMIC DNA]</scope>
    <source>
        <strain evidence="10">zdho120</strain>
    </source>
</reference>
<organism evidence="9 10">
    <name type="scientific">Phytophthora megakarya</name>
    <dbReference type="NCBI Taxonomy" id="4795"/>
    <lineage>
        <taxon>Eukaryota</taxon>
        <taxon>Sar</taxon>
        <taxon>Stramenopiles</taxon>
        <taxon>Oomycota</taxon>
        <taxon>Peronosporomycetes</taxon>
        <taxon>Peronosporales</taxon>
        <taxon>Peronosporaceae</taxon>
        <taxon>Phytophthora</taxon>
    </lineage>
</organism>
<dbReference type="GO" id="GO:0008168">
    <property type="term" value="F:methyltransferase activity"/>
    <property type="evidence" value="ECO:0007669"/>
    <property type="project" value="UniProtKB-KW"/>
</dbReference>
<dbReference type="Pfam" id="PF00856">
    <property type="entry name" value="SET"/>
    <property type="match status" value="1"/>
</dbReference>
<evidence type="ECO:0000256" key="1">
    <source>
        <dbReference type="ARBA" id="ARBA00004123"/>
    </source>
</evidence>
<keyword evidence="5" id="KW-0808">Transferase</keyword>
<dbReference type="OrthoDB" id="122383at2759"/>
<gene>
    <name evidence="9" type="ORF">PHMEG_00033034</name>
</gene>
<dbReference type="Gene3D" id="2.170.270.10">
    <property type="entry name" value="SET domain"/>
    <property type="match status" value="1"/>
</dbReference>
<dbReference type="InterPro" id="IPR001214">
    <property type="entry name" value="SET_dom"/>
</dbReference>
<evidence type="ECO:0000256" key="4">
    <source>
        <dbReference type="ARBA" id="ARBA00022603"/>
    </source>
</evidence>
<dbReference type="GO" id="GO:0005634">
    <property type="term" value="C:nucleus"/>
    <property type="evidence" value="ECO:0007669"/>
    <property type="project" value="UniProtKB-SubCell"/>
</dbReference>
<evidence type="ECO:0000259" key="8">
    <source>
        <dbReference type="PROSITE" id="PS50280"/>
    </source>
</evidence>
<keyword evidence="6" id="KW-0949">S-adenosyl-L-methionine</keyword>
<dbReference type="SMART" id="SM00317">
    <property type="entry name" value="SET"/>
    <property type="match status" value="1"/>
</dbReference>
<keyword evidence="7" id="KW-0539">Nucleus</keyword>
<dbReference type="STRING" id="4795.A0A225UWQ6"/>
<dbReference type="EMBL" id="NBNE01011369">
    <property type="protein sequence ID" value="OWY96649.1"/>
    <property type="molecule type" value="Genomic_DNA"/>
</dbReference>
<feature type="domain" description="SET" evidence="8">
    <location>
        <begin position="203"/>
        <end position="302"/>
    </location>
</feature>
<dbReference type="AlphaFoldDB" id="A0A225UWQ6"/>
<dbReference type="SUPFAM" id="SSF82199">
    <property type="entry name" value="SET domain"/>
    <property type="match status" value="1"/>
</dbReference>
<accession>A0A225UWQ6</accession>
<comment type="caution">
    <text evidence="9">The sequence shown here is derived from an EMBL/GenBank/DDBJ whole genome shotgun (WGS) entry which is preliminary data.</text>
</comment>
<evidence type="ECO:0000256" key="6">
    <source>
        <dbReference type="ARBA" id="ARBA00022691"/>
    </source>
</evidence>
<dbReference type="Proteomes" id="UP000198211">
    <property type="component" value="Unassembled WGS sequence"/>
</dbReference>
<keyword evidence="3" id="KW-0158">Chromosome</keyword>
<evidence type="ECO:0000256" key="2">
    <source>
        <dbReference type="ARBA" id="ARBA00004286"/>
    </source>
</evidence>